<evidence type="ECO:0000256" key="5">
    <source>
        <dbReference type="ARBA" id="ARBA00010185"/>
    </source>
</evidence>
<evidence type="ECO:0000256" key="17">
    <source>
        <dbReference type="ARBA" id="ARBA00023264"/>
    </source>
</evidence>
<protein>
    <recommendedName>
        <fullName evidence="7 18">Phosphatidate cytidylyltransferase</fullName>
        <ecNumber evidence="6 18">2.7.7.41</ecNumber>
    </recommendedName>
</protein>
<evidence type="ECO:0000256" key="4">
    <source>
        <dbReference type="ARBA" id="ARBA00005189"/>
    </source>
</evidence>
<dbReference type="UniPathway" id="UPA00557">
    <property type="reaction ID" value="UER00614"/>
</dbReference>
<comment type="subcellular location">
    <subcellularLocation>
        <location evidence="2">Cell membrane</location>
        <topology evidence="2">Multi-pass membrane protein</topology>
    </subcellularLocation>
</comment>
<feature type="transmembrane region" description="Helical" evidence="19">
    <location>
        <begin position="109"/>
        <end position="127"/>
    </location>
</feature>
<keyword evidence="10 18" id="KW-0808">Transferase</keyword>
<evidence type="ECO:0000256" key="3">
    <source>
        <dbReference type="ARBA" id="ARBA00005119"/>
    </source>
</evidence>
<feature type="transmembrane region" description="Helical" evidence="19">
    <location>
        <begin position="173"/>
        <end position="192"/>
    </location>
</feature>
<dbReference type="RefSeq" id="WP_091964099.1">
    <property type="nucleotide sequence ID" value="NZ_FOLH01000005.1"/>
</dbReference>
<keyword evidence="12 18" id="KW-0548">Nucleotidyltransferase</keyword>
<feature type="transmembrane region" description="Helical" evidence="19">
    <location>
        <begin position="55"/>
        <end position="72"/>
    </location>
</feature>
<evidence type="ECO:0000256" key="13">
    <source>
        <dbReference type="ARBA" id="ARBA00022989"/>
    </source>
</evidence>
<evidence type="ECO:0000256" key="7">
    <source>
        <dbReference type="ARBA" id="ARBA00019373"/>
    </source>
</evidence>
<dbReference type="Proteomes" id="UP000199058">
    <property type="component" value="Unassembled WGS sequence"/>
</dbReference>
<keyword evidence="17" id="KW-1208">Phospholipid metabolism</keyword>
<dbReference type="PANTHER" id="PTHR46382:SF1">
    <property type="entry name" value="PHOSPHATIDATE CYTIDYLYLTRANSFERASE"/>
    <property type="match status" value="1"/>
</dbReference>
<proteinExistence type="inferred from homology"/>
<keyword evidence="9" id="KW-0444">Lipid biosynthesis</keyword>
<evidence type="ECO:0000256" key="19">
    <source>
        <dbReference type="SAM" id="Phobius"/>
    </source>
</evidence>
<sequence>MLKQRLITAIILAPLALWGLFGLEGFAFALFTGAVICVAAWEWARLSGLPRPGHYLYPLGIGLALWGAWGQPHLLQQMLWAGVFFWVFALTLVMTYPKTVSWWRCPARRAIMGIFVLIPAWSGFVLLRDTGSFWLLYVLLIAWVADIFAYFAGRAFGKHKLAPAVSPGKSWEGVAGGLVGTTLLSLGASFYLDLSPANSLTLLLITLVITGVSVVGDLTESLVKREAGMKDSSNLLPGHGGFMDRIDSLTSAVPVFAFCLLYIAGGSL</sequence>
<comment type="pathway">
    <text evidence="4">Lipid metabolism.</text>
</comment>
<dbReference type="OrthoDB" id="9799199at2"/>
<dbReference type="GO" id="GO:0005886">
    <property type="term" value="C:plasma membrane"/>
    <property type="evidence" value="ECO:0007669"/>
    <property type="project" value="UniProtKB-SubCell"/>
</dbReference>
<keyword evidence="21" id="KW-1185">Reference proteome</keyword>
<reference evidence="20 21" key="1">
    <citation type="submission" date="2016-10" db="EMBL/GenBank/DDBJ databases">
        <authorList>
            <person name="de Groot N.N."/>
        </authorList>
    </citation>
    <scope>NUCLEOTIDE SEQUENCE [LARGE SCALE GENOMIC DNA]</scope>
    <source>
        <strain evidence="20 21">DSM 18438</strain>
    </source>
</reference>
<evidence type="ECO:0000256" key="9">
    <source>
        <dbReference type="ARBA" id="ARBA00022516"/>
    </source>
</evidence>
<feature type="transmembrane region" description="Helical" evidence="19">
    <location>
        <begin position="15"/>
        <end position="43"/>
    </location>
</feature>
<evidence type="ECO:0000256" key="2">
    <source>
        <dbReference type="ARBA" id="ARBA00004651"/>
    </source>
</evidence>
<feature type="transmembrane region" description="Helical" evidence="19">
    <location>
        <begin position="133"/>
        <end position="152"/>
    </location>
</feature>
<feature type="transmembrane region" description="Helical" evidence="19">
    <location>
        <begin position="78"/>
        <end position="97"/>
    </location>
</feature>
<evidence type="ECO:0000256" key="16">
    <source>
        <dbReference type="ARBA" id="ARBA00023209"/>
    </source>
</evidence>
<evidence type="ECO:0000256" key="6">
    <source>
        <dbReference type="ARBA" id="ARBA00012487"/>
    </source>
</evidence>
<keyword evidence="16" id="KW-0594">Phospholipid biosynthesis</keyword>
<keyword evidence="13 19" id="KW-1133">Transmembrane helix</keyword>
<keyword evidence="15 19" id="KW-0472">Membrane</keyword>
<evidence type="ECO:0000313" key="21">
    <source>
        <dbReference type="Proteomes" id="UP000199058"/>
    </source>
</evidence>
<evidence type="ECO:0000256" key="14">
    <source>
        <dbReference type="ARBA" id="ARBA00023098"/>
    </source>
</evidence>
<feature type="transmembrane region" description="Helical" evidence="19">
    <location>
        <begin position="246"/>
        <end position="265"/>
    </location>
</feature>
<dbReference type="EC" id="2.7.7.41" evidence="6 18"/>
<evidence type="ECO:0000256" key="8">
    <source>
        <dbReference type="ARBA" id="ARBA00022475"/>
    </source>
</evidence>
<evidence type="ECO:0000313" key="20">
    <source>
        <dbReference type="EMBL" id="SFC38255.1"/>
    </source>
</evidence>
<evidence type="ECO:0000256" key="11">
    <source>
        <dbReference type="ARBA" id="ARBA00022692"/>
    </source>
</evidence>
<keyword evidence="11 18" id="KW-0812">Transmembrane</keyword>
<dbReference type="EMBL" id="FOLH01000005">
    <property type="protein sequence ID" value="SFC38255.1"/>
    <property type="molecule type" value="Genomic_DNA"/>
</dbReference>
<gene>
    <name evidence="20" type="ORF">SAMN05660443_2442</name>
</gene>
<dbReference type="PROSITE" id="PS01315">
    <property type="entry name" value="CDS"/>
    <property type="match status" value="1"/>
</dbReference>
<accession>A0A1I1IPV5</accession>
<dbReference type="Pfam" id="PF01148">
    <property type="entry name" value="CTP_transf_1"/>
    <property type="match status" value="1"/>
</dbReference>
<dbReference type="PANTHER" id="PTHR46382">
    <property type="entry name" value="PHOSPHATIDATE CYTIDYLYLTRANSFERASE"/>
    <property type="match status" value="1"/>
</dbReference>
<feature type="transmembrane region" description="Helical" evidence="19">
    <location>
        <begin position="198"/>
        <end position="219"/>
    </location>
</feature>
<organism evidence="20 21">
    <name type="scientific">Marinospirillum celere</name>
    <dbReference type="NCBI Taxonomy" id="1122252"/>
    <lineage>
        <taxon>Bacteria</taxon>
        <taxon>Pseudomonadati</taxon>
        <taxon>Pseudomonadota</taxon>
        <taxon>Gammaproteobacteria</taxon>
        <taxon>Oceanospirillales</taxon>
        <taxon>Oceanospirillaceae</taxon>
        <taxon>Marinospirillum</taxon>
    </lineage>
</organism>
<evidence type="ECO:0000256" key="1">
    <source>
        <dbReference type="ARBA" id="ARBA00001698"/>
    </source>
</evidence>
<dbReference type="InterPro" id="IPR000374">
    <property type="entry name" value="PC_trans"/>
</dbReference>
<name>A0A1I1IPV5_9GAMM</name>
<dbReference type="GO" id="GO:0004605">
    <property type="term" value="F:phosphatidate cytidylyltransferase activity"/>
    <property type="evidence" value="ECO:0007669"/>
    <property type="project" value="UniProtKB-EC"/>
</dbReference>
<dbReference type="STRING" id="1122252.SAMN05660443_2442"/>
<evidence type="ECO:0000256" key="10">
    <source>
        <dbReference type="ARBA" id="ARBA00022679"/>
    </source>
</evidence>
<dbReference type="GO" id="GO:0016024">
    <property type="term" value="P:CDP-diacylglycerol biosynthetic process"/>
    <property type="evidence" value="ECO:0007669"/>
    <property type="project" value="UniProtKB-UniPathway"/>
</dbReference>
<dbReference type="AlphaFoldDB" id="A0A1I1IPV5"/>
<keyword evidence="14" id="KW-0443">Lipid metabolism</keyword>
<keyword evidence="8" id="KW-1003">Cell membrane</keyword>
<evidence type="ECO:0000256" key="15">
    <source>
        <dbReference type="ARBA" id="ARBA00023136"/>
    </source>
</evidence>
<evidence type="ECO:0000256" key="18">
    <source>
        <dbReference type="RuleBase" id="RU003938"/>
    </source>
</evidence>
<evidence type="ECO:0000256" key="12">
    <source>
        <dbReference type="ARBA" id="ARBA00022695"/>
    </source>
</evidence>
<comment type="pathway">
    <text evidence="3 18">Phospholipid metabolism; CDP-diacylglycerol biosynthesis; CDP-diacylglycerol from sn-glycerol 3-phosphate: step 3/3.</text>
</comment>
<comment type="similarity">
    <text evidence="5 18">Belongs to the CDS family.</text>
</comment>
<comment type="catalytic activity">
    <reaction evidence="1 18">
        <text>a 1,2-diacyl-sn-glycero-3-phosphate + CTP + H(+) = a CDP-1,2-diacyl-sn-glycerol + diphosphate</text>
        <dbReference type="Rhea" id="RHEA:16229"/>
        <dbReference type="ChEBI" id="CHEBI:15378"/>
        <dbReference type="ChEBI" id="CHEBI:33019"/>
        <dbReference type="ChEBI" id="CHEBI:37563"/>
        <dbReference type="ChEBI" id="CHEBI:58332"/>
        <dbReference type="ChEBI" id="CHEBI:58608"/>
        <dbReference type="EC" id="2.7.7.41"/>
    </reaction>
</comment>